<keyword evidence="2" id="KW-1185">Reference proteome</keyword>
<gene>
    <name evidence="1" type="ORF">ACFQ14_12620</name>
</gene>
<comment type="caution">
    <text evidence="1">The sequence shown here is derived from an EMBL/GenBank/DDBJ whole genome shotgun (WGS) entry which is preliminary data.</text>
</comment>
<accession>A0ABW3FFI5</accession>
<evidence type="ECO:0008006" key="3">
    <source>
        <dbReference type="Google" id="ProtNLM"/>
    </source>
</evidence>
<dbReference type="Proteomes" id="UP001597101">
    <property type="component" value="Unassembled WGS sequence"/>
</dbReference>
<proteinExistence type="predicted"/>
<reference evidence="2" key="1">
    <citation type="journal article" date="2019" name="Int. J. Syst. Evol. Microbiol.">
        <title>The Global Catalogue of Microorganisms (GCM) 10K type strain sequencing project: providing services to taxonomists for standard genome sequencing and annotation.</title>
        <authorList>
            <consortium name="The Broad Institute Genomics Platform"/>
            <consortium name="The Broad Institute Genome Sequencing Center for Infectious Disease"/>
            <person name="Wu L."/>
            <person name="Ma J."/>
        </authorList>
    </citation>
    <scope>NUCLEOTIDE SEQUENCE [LARGE SCALE GENOMIC DNA]</scope>
    <source>
        <strain evidence="2">CCUG 60023</strain>
    </source>
</reference>
<dbReference type="EMBL" id="JBHTJV010000010">
    <property type="protein sequence ID" value="MFD0917256.1"/>
    <property type="molecule type" value="Genomic_DNA"/>
</dbReference>
<protein>
    <recommendedName>
        <fullName evidence="3">Antitoxin HicB</fullName>
    </recommendedName>
</protein>
<organism evidence="1 2">
    <name type="scientific">Pseudahrensia aquimaris</name>
    <dbReference type="NCBI Taxonomy" id="744461"/>
    <lineage>
        <taxon>Bacteria</taxon>
        <taxon>Pseudomonadati</taxon>
        <taxon>Pseudomonadota</taxon>
        <taxon>Alphaproteobacteria</taxon>
        <taxon>Hyphomicrobiales</taxon>
        <taxon>Ahrensiaceae</taxon>
        <taxon>Pseudahrensia</taxon>
    </lineage>
</organism>
<evidence type="ECO:0000313" key="2">
    <source>
        <dbReference type="Proteomes" id="UP001597101"/>
    </source>
</evidence>
<name>A0ABW3FFI5_9HYPH</name>
<dbReference type="RefSeq" id="WP_377213114.1">
    <property type="nucleotide sequence ID" value="NZ_JBHTJV010000010.1"/>
</dbReference>
<evidence type="ECO:0000313" key="1">
    <source>
        <dbReference type="EMBL" id="MFD0917256.1"/>
    </source>
</evidence>
<sequence>MKQFRYVEDTEDWLAPMDYEGFWYAVEPYELALPDKAHCDQQIRDGEAERGVILSVIKDMAQRDLSDRLGLGRRETTPWLQAV</sequence>